<evidence type="ECO:0000259" key="6">
    <source>
        <dbReference type="PROSITE" id="PS50885"/>
    </source>
</evidence>
<gene>
    <name evidence="7" type="ORF">PR018_22520</name>
</gene>
<dbReference type="CDD" id="cd06225">
    <property type="entry name" value="HAMP"/>
    <property type="match status" value="1"/>
</dbReference>
<dbReference type="Proteomes" id="UP000318939">
    <property type="component" value="Plasmid unnamed1"/>
</dbReference>
<evidence type="ECO:0000256" key="4">
    <source>
        <dbReference type="SAM" id="Phobius"/>
    </source>
</evidence>
<geneLocation type="plasmid" evidence="7 8">
    <name>unnamed1</name>
</geneLocation>
<dbReference type="PANTHER" id="PTHR43531:SF11">
    <property type="entry name" value="METHYL-ACCEPTING CHEMOTAXIS PROTEIN 3"/>
    <property type="match status" value="1"/>
</dbReference>
<comment type="similarity">
    <text evidence="2">Belongs to the methyl-accepting chemotaxis (MCP) protein family.</text>
</comment>
<dbReference type="EMBL" id="CP117268">
    <property type="protein sequence ID" value="WFS25062.1"/>
    <property type="molecule type" value="Genomic_DNA"/>
</dbReference>
<feature type="domain" description="HAMP" evidence="6">
    <location>
        <begin position="216"/>
        <end position="269"/>
    </location>
</feature>
<sequence>MRFRDLSVLSKILALLVLLGAVAVGAMALTGERLKETDRAYGDLIDGKARAAGLYATANRQLAWTERSLLQLIWSTAQDTNDLHKAEYIDGAKAFESLLVETRTLLPQEANEIQGFEQRFHAAFSDGCDKAMSMGAASTTLEGNAKAMAEMNRSCAPELALLAKDITASSALLLKDVALEKTAIGHATHNMILLTYGLVLVGLAVGFGIAVVVARSGIANPIRTLINVTETMAKGVFNVTVPGVERRDELGAMARAVEVFRQGLAETEMLRSSRDQATAAEAKRLEKQRMAEAEAAEHLRFATSNLGDGLKRLASGDLSFRLTDAFAPDFEMLRHDFNRSLEQLSTTLSRISSSIATLDSGSREIADGANDLSKRTEHQAASLEETAAALDEITANVSNSTKRTEEARSVAAQANQSAIRSAEVVTQAEEAMRKIEESSQQISNIIGVIDDIAFQTNLLALNAGVEAARAGDAGRGFAVVAQEVRELAQRSANAAKEIKNLIQNSSTEVEGGVKLVRGTGEALKTIAGYIAQITTQVESIAISAKEQSVGLGEVNTAVNSMDQVTQQNAAMVEESNAATSSLVQEAAKLRDLVDQFDLGNVSAPQAFTVRMNGSAMAGRSLHRLESR</sequence>
<keyword evidence="4" id="KW-1133">Transmembrane helix</keyword>
<keyword evidence="3" id="KW-0807">Transducer</keyword>
<keyword evidence="4" id="KW-0472">Membrane</keyword>
<keyword evidence="8" id="KW-1185">Reference proteome</keyword>
<dbReference type="SMART" id="SM00283">
    <property type="entry name" value="MA"/>
    <property type="match status" value="1"/>
</dbReference>
<dbReference type="PROSITE" id="PS50885">
    <property type="entry name" value="HAMP"/>
    <property type="match status" value="2"/>
</dbReference>
<organism evidence="7 8">
    <name type="scientific">Rhizobium rhododendri</name>
    <dbReference type="NCBI Taxonomy" id="2506430"/>
    <lineage>
        <taxon>Bacteria</taxon>
        <taxon>Pseudomonadati</taxon>
        <taxon>Pseudomonadota</taxon>
        <taxon>Alphaproteobacteria</taxon>
        <taxon>Hyphomicrobiales</taxon>
        <taxon>Rhizobiaceae</taxon>
        <taxon>Rhizobium/Agrobacterium group</taxon>
        <taxon>Rhizobium</taxon>
    </lineage>
</organism>
<dbReference type="Pfam" id="PF00015">
    <property type="entry name" value="MCPsignal"/>
    <property type="match status" value="1"/>
</dbReference>
<evidence type="ECO:0000313" key="8">
    <source>
        <dbReference type="Proteomes" id="UP000318939"/>
    </source>
</evidence>
<dbReference type="PANTHER" id="PTHR43531">
    <property type="entry name" value="PROTEIN ICFG"/>
    <property type="match status" value="1"/>
</dbReference>
<evidence type="ECO:0000256" key="1">
    <source>
        <dbReference type="ARBA" id="ARBA00022500"/>
    </source>
</evidence>
<reference evidence="7 8" key="1">
    <citation type="journal article" date="2019" name="Phytopathology">
        <title>A Novel Group of Rhizobium tumorigenes-Like Agrobacteria Associated with Crown Gall Disease of Rhododendron and Blueberry.</title>
        <authorList>
            <person name="Kuzmanovic N."/>
            <person name="Behrens P."/>
            <person name="Idczak E."/>
            <person name="Wagner S."/>
            <person name="Gotz M."/>
            <person name="Sproer C."/>
            <person name="Bunk B."/>
            <person name="Overmann J."/>
            <person name="Smalla K."/>
        </authorList>
    </citation>
    <scope>NUCLEOTIDE SEQUENCE [LARGE SCALE GENOMIC DNA]</scope>
    <source>
        <strain evidence="8">rho-6.2</strain>
    </source>
</reference>
<proteinExistence type="inferred from homology"/>
<keyword evidence="7" id="KW-0614">Plasmid</keyword>
<dbReference type="InterPro" id="IPR004089">
    <property type="entry name" value="MCPsignal_dom"/>
</dbReference>
<protein>
    <submittedName>
        <fullName evidence="7">Methyl-accepting chemotaxis protein</fullName>
    </submittedName>
</protein>
<accession>A0ABY8IMV5</accession>
<name>A0ABY8IMV5_9HYPH</name>
<keyword evidence="4" id="KW-0812">Transmembrane</keyword>
<feature type="transmembrane region" description="Helical" evidence="4">
    <location>
        <begin position="191"/>
        <end position="214"/>
    </location>
</feature>
<feature type="domain" description="Methyl-accepting transducer" evidence="5">
    <location>
        <begin position="354"/>
        <end position="583"/>
    </location>
</feature>
<dbReference type="Pfam" id="PF00672">
    <property type="entry name" value="HAMP"/>
    <property type="match status" value="1"/>
</dbReference>
<keyword evidence="1" id="KW-0145">Chemotaxis</keyword>
<dbReference type="SUPFAM" id="SSF158472">
    <property type="entry name" value="HAMP domain-like"/>
    <property type="match status" value="1"/>
</dbReference>
<dbReference type="CDD" id="cd11386">
    <property type="entry name" value="MCP_signal"/>
    <property type="match status" value="1"/>
</dbReference>
<dbReference type="Gene3D" id="1.10.287.950">
    <property type="entry name" value="Methyl-accepting chemotaxis protein"/>
    <property type="match status" value="1"/>
</dbReference>
<dbReference type="Gene3D" id="6.10.340.10">
    <property type="match status" value="1"/>
</dbReference>
<dbReference type="RefSeq" id="WP_244615411.1">
    <property type="nucleotide sequence ID" value="NZ_CP117268.1"/>
</dbReference>
<evidence type="ECO:0000256" key="3">
    <source>
        <dbReference type="PROSITE-ProRule" id="PRU00284"/>
    </source>
</evidence>
<dbReference type="InterPro" id="IPR051310">
    <property type="entry name" value="MCP_chemotaxis"/>
</dbReference>
<evidence type="ECO:0000259" key="5">
    <source>
        <dbReference type="PROSITE" id="PS50111"/>
    </source>
</evidence>
<dbReference type="SMART" id="SM00304">
    <property type="entry name" value="HAMP"/>
    <property type="match status" value="2"/>
</dbReference>
<evidence type="ECO:0000256" key="2">
    <source>
        <dbReference type="ARBA" id="ARBA00029447"/>
    </source>
</evidence>
<feature type="domain" description="HAMP" evidence="6">
    <location>
        <begin position="306"/>
        <end position="349"/>
    </location>
</feature>
<reference evidence="7 8" key="2">
    <citation type="journal article" date="2023" name="MicrobiologyOpen">
        <title>Genomics of the tumorigenes clade of the family Rhizobiaceae and description of Rhizobium rhododendri sp. nov.</title>
        <authorList>
            <person name="Kuzmanovic N."/>
            <person name="diCenzo G.C."/>
            <person name="Bunk B."/>
            <person name="Sproeer C."/>
            <person name="Fruehling A."/>
            <person name="Neumann-Schaal M."/>
            <person name="Overmann J."/>
            <person name="Smalla K."/>
        </authorList>
    </citation>
    <scope>NUCLEOTIDE SEQUENCE [LARGE SCALE GENOMIC DNA]</scope>
    <source>
        <strain evidence="8">rho-6.2</strain>
        <plasmid evidence="7 8">unnamed1</plasmid>
    </source>
</reference>
<dbReference type="InterPro" id="IPR003660">
    <property type="entry name" value="HAMP_dom"/>
</dbReference>
<dbReference type="PROSITE" id="PS50111">
    <property type="entry name" value="CHEMOTAXIS_TRANSDUC_2"/>
    <property type="match status" value="1"/>
</dbReference>
<dbReference type="SUPFAM" id="SSF58104">
    <property type="entry name" value="Methyl-accepting chemotaxis protein (MCP) signaling domain"/>
    <property type="match status" value="1"/>
</dbReference>
<evidence type="ECO:0000313" key="7">
    <source>
        <dbReference type="EMBL" id="WFS25062.1"/>
    </source>
</evidence>